<feature type="region of interest" description="Disordered" evidence="2">
    <location>
        <begin position="1"/>
        <end position="69"/>
    </location>
</feature>
<keyword evidence="3" id="KW-1185">Reference proteome</keyword>
<evidence type="ECO:0000313" key="4">
    <source>
        <dbReference type="RefSeq" id="XP_032807546.1"/>
    </source>
</evidence>
<dbReference type="PANTHER" id="PTHR14972">
    <property type="entry name" value="AGAP011572-PA"/>
    <property type="match status" value="1"/>
</dbReference>
<evidence type="ECO:0000256" key="1">
    <source>
        <dbReference type="ARBA" id="ARBA00022553"/>
    </source>
</evidence>
<organism evidence="3 4">
    <name type="scientific">Petromyzon marinus</name>
    <name type="common">Sea lamprey</name>
    <dbReference type="NCBI Taxonomy" id="7757"/>
    <lineage>
        <taxon>Eukaryota</taxon>
        <taxon>Metazoa</taxon>
        <taxon>Chordata</taxon>
        <taxon>Craniata</taxon>
        <taxon>Vertebrata</taxon>
        <taxon>Cyclostomata</taxon>
        <taxon>Hyperoartia</taxon>
        <taxon>Petromyzontiformes</taxon>
        <taxon>Petromyzontidae</taxon>
        <taxon>Petromyzon</taxon>
    </lineage>
</organism>
<feature type="compositionally biased region" description="Low complexity" evidence="2">
    <location>
        <begin position="116"/>
        <end position="129"/>
    </location>
</feature>
<protein>
    <submittedName>
        <fullName evidence="4">Collagen alpha-2(I) chain-like isoform X1</fullName>
    </submittedName>
</protein>
<dbReference type="AlphaFoldDB" id="A0AAJ7WRK8"/>
<dbReference type="KEGG" id="pmrn:116941059"/>
<dbReference type="PANTHER" id="PTHR14972:SF8">
    <property type="entry name" value="GLUCOCORTICOID-INDUCED TRANSCRIPT 1 PROTEIN-LIKE ISOFORM X1"/>
    <property type="match status" value="1"/>
</dbReference>
<accession>A0AAJ7WRK8</accession>
<keyword evidence="1" id="KW-0597">Phosphoprotein</keyword>
<evidence type="ECO:0000313" key="3">
    <source>
        <dbReference type="Proteomes" id="UP001318040"/>
    </source>
</evidence>
<sequence length="806" mass="81787">MASSHVSQRVRRSAVSPTPTRTQPLRATVPYQLRAGLASPSGQGLPAVGKAATTTTANATATAPSSSPGVAAAAAAAATPVPSPCAQPVAPCTSLPCAPAAQNYGKRSAAAAVVTTSTSTSTGSATSSTCGGSDGRASELSPFSAVGLDERSSSSSVRLAVPSADHQPHQQQQQHNHHHQQQRVSPERSSPGSPVPKVQRSRTFHVTAPAGAGWQGGPPGALTGPYLSGQWPREPPVPHHGLNSTCDKATQTPCTWTDRAPERRSSLHRRSASWGSADPRREIVKLRQQLQRGKSRGVGEPGVTPGGGGAGAGGVGGTRDVVEPPDRAAPQSEHHNAWRENNGSPAATLGHTHASWPRRDSIPVSSVPLGRWGLAWLRGSLEGLNQELEGVFLHNEDTDRARRQLQNAPDGHRAPLPCPPGRSSATRTVDTQTPPVPARRDARTPGSPERGGPRDRAATVHGGSGGATRPADAAAAPAASPSRRADDGGVAGAEAAAKRRSAAAVAALGSAEGPESPPCLARPAPLQPDGRSPFVCVCVEAEAVPTPLPSSGGPGASDGPHGAVAASGAAVAVAAVDGAFFLPKLISAPRAGRSSTFPKPVRAARGPEDRPAPEGREGSPVGSCNLEELSTQFGGTVTISSPDKNKVNFIPNSNSAFISIRSIRCASLSCLEGTSEADWGPPSSCRTLVMDRDTLLTKPAHISRGQAAPGLAGGWPESRNSGAACPSANRTGTPPESREPQTAAAPGGAGAAAAARPPDLTASPKPSSQGPPSGVVGLLGPPQNDGERGRPQAGAAMPPQTHPVLC</sequence>
<feature type="region of interest" description="Disordered" evidence="2">
    <location>
        <begin position="406"/>
        <end position="494"/>
    </location>
</feature>
<gene>
    <name evidence="4" type="primary">LOC116941059</name>
</gene>
<feature type="compositionally biased region" description="Polar residues" evidence="2">
    <location>
        <begin position="15"/>
        <end position="25"/>
    </location>
</feature>
<dbReference type="Proteomes" id="UP001318040">
    <property type="component" value="Chromosome 10"/>
</dbReference>
<dbReference type="InterPro" id="IPR026642">
    <property type="entry name" value="Glcci1/FAM117"/>
</dbReference>
<dbReference type="RefSeq" id="XP_032807546.1">
    <property type="nucleotide sequence ID" value="XM_032951655.1"/>
</dbReference>
<feature type="compositionally biased region" description="Low complexity" evidence="2">
    <location>
        <begin position="743"/>
        <end position="782"/>
    </location>
</feature>
<evidence type="ECO:0000256" key="2">
    <source>
        <dbReference type="SAM" id="MobiDB-lite"/>
    </source>
</evidence>
<feature type="compositionally biased region" description="Polar residues" evidence="2">
    <location>
        <begin position="183"/>
        <end position="192"/>
    </location>
</feature>
<feature type="compositionally biased region" description="Low complexity" evidence="2">
    <location>
        <begin position="469"/>
        <end position="482"/>
    </location>
</feature>
<name>A0AAJ7WRK8_PETMA</name>
<feature type="compositionally biased region" description="Polar residues" evidence="2">
    <location>
        <begin position="423"/>
        <end position="433"/>
    </location>
</feature>
<feature type="compositionally biased region" description="Basic and acidic residues" evidence="2">
    <location>
        <begin position="605"/>
        <end position="617"/>
    </location>
</feature>
<feature type="compositionally biased region" description="Basic and acidic residues" evidence="2">
    <location>
        <begin position="320"/>
        <end position="338"/>
    </location>
</feature>
<feature type="region of interest" description="Disordered" evidence="2">
    <location>
        <begin position="592"/>
        <end position="623"/>
    </location>
</feature>
<dbReference type="Pfam" id="PF15388">
    <property type="entry name" value="FAM117"/>
    <property type="match status" value="2"/>
</dbReference>
<feature type="compositionally biased region" description="Polar residues" evidence="2">
    <location>
        <begin position="242"/>
        <end position="255"/>
    </location>
</feature>
<reference evidence="4" key="1">
    <citation type="submission" date="2025-08" db="UniProtKB">
        <authorList>
            <consortium name="RefSeq"/>
        </authorList>
    </citation>
    <scope>IDENTIFICATION</scope>
    <source>
        <tissue evidence="4">Sperm</tissue>
    </source>
</reference>
<feature type="compositionally biased region" description="Gly residues" evidence="2">
    <location>
        <begin position="304"/>
        <end position="317"/>
    </location>
</feature>
<feature type="region of interest" description="Disordered" evidence="2">
    <location>
        <begin position="116"/>
        <end position="361"/>
    </location>
</feature>
<proteinExistence type="predicted"/>
<feature type="compositionally biased region" description="Low complexity" evidence="2">
    <location>
        <begin position="46"/>
        <end position="69"/>
    </location>
</feature>
<feature type="region of interest" description="Disordered" evidence="2">
    <location>
        <begin position="699"/>
        <end position="806"/>
    </location>
</feature>